<evidence type="ECO:0000313" key="1">
    <source>
        <dbReference type="EMBL" id="KAH3876814.1"/>
    </source>
</evidence>
<dbReference type="Proteomes" id="UP000828390">
    <property type="component" value="Unassembled WGS sequence"/>
</dbReference>
<accession>A0A9D4MIP3</accession>
<proteinExistence type="predicted"/>
<sequence>MPYENCRGRQCVVVGCSNNQRDLYRWKNAICAEHGEKNENCICLAPFKFHCLPLNAERRREWLGVINRKDFNPASKAVVRTM</sequence>
<organism evidence="1 2">
    <name type="scientific">Dreissena polymorpha</name>
    <name type="common">Zebra mussel</name>
    <name type="synonym">Mytilus polymorpha</name>
    <dbReference type="NCBI Taxonomy" id="45954"/>
    <lineage>
        <taxon>Eukaryota</taxon>
        <taxon>Metazoa</taxon>
        <taxon>Spiralia</taxon>
        <taxon>Lophotrochozoa</taxon>
        <taxon>Mollusca</taxon>
        <taxon>Bivalvia</taxon>
        <taxon>Autobranchia</taxon>
        <taxon>Heteroconchia</taxon>
        <taxon>Euheterodonta</taxon>
        <taxon>Imparidentia</taxon>
        <taxon>Neoheterodontei</taxon>
        <taxon>Myida</taxon>
        <taxon>Dreissenoidea</taxon>
        <taxon>Dreissenidae</taxon>
        <taxon>Dreissena</taxon>
    </lineage>
</organism>
<reference evidence="1" key="2">
    <citation type="submission" date="2020-11" db="EMBL/GenBank/DDBJ databases">
        <authorList>
            <person name="McCartney M.A."/>
            <person name="Auch B."/>
            <person name="Kono T."/>
            <person name="Mallez S."/>
            <person name="Becker A."/>
            <person name="Gohl D.M."/>
            <person name="Silverstein K.A.T."/>
            <person name="Koren S."/>
            <person name="Bechman K.B."/>
            <person name="Herman A."/>
            <person name="Abrahante J.E."/>
            <person name="Garbe J."/>
        </authorList>
    </citation>
    <scope>NUCLEOTIDE SEQUENCE</scope>
    <source>
        <strain evidence="1">Duluth1</strain>
        <tissue evidence="1">Whole animal</tissue>
    </source>
</reference>
<dbReference type="AlphaFoldDB" id="A0A9D4MIP3"/>
<comment type="caution">
    <text evidence="1">The sequence shown here is derived from an EMBL/GenBank/DDBJ whole genome shotgun (WGS) entry which is preliminary data.</text>
</comment>
<protein>
    <recommendedName>
        <fullName evidence="3">THAP-type domain-containing protein</fullName>
    </recommendedName>
</protein>
<gene>
    <name evidence="1" type="ORF">DPMN_000664</name>
</gene>
<evidence type="ECO:0008006" key="3">
    <source>
        <dbReference type="Google" id="ProtNLM"/>
    </source>
</evidence>
<dbReference type="EMBL" id="JAIWYP010000001">
    <property type="protein sequence ID" value="KAH3876814.1"/>
    <property type="molecule type" value="Genomic_DNA"/>
</dbReference>
<name>A0A9D4MIP3_DREPO</name>
<reference evidence="1" key="1">
    <citation type="journal article" date="2019" name="bioRxiv">
        <title>The Genome of the Zebra Mussel, Dreissena polymorpha: A Resource for Invasive Species Research.</title>
        <authorList>
            <person name="McCartney M.A."/>
            <person name="Auch B."/>
            <person name="Kono T."/>
            <person name="Mallez S."/>
            <person name="Zhang Y."/>
            <person name="Obille A."/>
            <person name="Becker A."/>
            <person name="Abrahante J.E."/>
            <person name="Garbe J."/>
            <person name="Badalamenti J.P."/>
            <person name="Herman A."/>
            <person name="Mangelson H."/>
            <person name="Liachko I."/>
            <person name="Sullivan S."/>
            <person name="Sone E.D."/>
            <person name="Koren S."/>
            <person name="Silverstein K.A.T."/>
            <person name="Beckman K.B."/>
            <person name="Gohl D.M."/>
        </authorList>
    </citation>
    <scope>NUCLEOTIDE SEQUENCE</scope>
    <source>
        <strain evidence="1">Duluth1</strain>
        <tissue evidence="1">Whole animal</tissue>
    </source>
</reference>
<keyword evidence="2" id="KW-1185">Reference proteome</keyword>
<evidence type="ECO:0000313" key="2">
    <source>
        <dbReference type="Proteomes" id="UP000828390"/>
    </source>
</evidence>